<gene>
    <name evidence="3" type="ORF">KL86DES1_20196</name>
</gene>
<feature type="signal peptide" evidence="2">
    <location>
        <begin position="1"/>
        <end position="29"/>
    </location>
</feature>
<protein>
    <recommendedName>
        <fullName evidence="4">Translation initiation factor IF-2</fullName>
    </recommendedName>
</protein>
<keyword evidence="2" id="KW-0732">Signal</keyword>
<feature type="compositionally biased region" description="Low complexity" evidence="1">
    <location>
        <begin position="67"/>
        <end position="79"/>
    </location>
</feature>
<reference evidence="3" key="1">
    <citation type="submission" date="2016-08" db="EMBL/GenBank/DDBJ databases">
        <authorList>
            <person name="Seilhamer J.J."/>
        </authorList>
    </citation>
    <scope>NUCLEOTIDE SEQUENCE</scope>
    <source>
        <strain evidence="3">86-1</strain>
    </source>
</reference>
<evidence type="ECO:0000256" key="1">
    <source>
        <dbReference type="SAM" id="MobiDB-lite"/>
    </source>
</evidence>
<evidence type="ECO:0008006" key="4">
    <source>
        <dbReference type="Google" id="ProtNLM"/>
    </source>
</evidence>
<organism evidence="3">
    <name type="scientific">uncultured Desulfovibrio sp</name>
    <dbReference type="NCBI Taxonomy" id="167968"/>
    <lineage>
        <taxon>Bacteria</taxon>
        <taxon>Pseudomonadati</taxon>
        <taxon>Thermodesulfobacteriota</taxon>
        <taxon>Desulfovibrionia</taxon>
        <taxon>Desulfovibrionales</taxon>
        <taxon>Desulfovibrionaceae</taxon>
        <taxon>Desulfovibrio</taxon>
        <taxon>environmental samples</taxon>
    </lineage>
</organism>
<sequence>MTMQNLWRPLGLCTLAAALWIGAPVQANADVSGNAPGVMLVARNDQQYNGGQGMNAPAPHKKDAKGLKATKAPKAPKAGHNVKPAPKKAAKGSAYGQHAGAKNGKAPQVGRPGNKGPRNDQMAGPNGKQPKGAKVARPNGKRPEAQQRAPQRAPQRPDGEVTN</sequence>
<dbReference type="AlphaFoldDB" id="A0A212L345"/>
<dbReference type="RefSeq" id="WP_179979908.1">
    <property type="nucleotide sequence ID" value="NZ_LT608333.1"/>
</dbReference>
<dbReference type="EMBL" id="FMJC01000002">
    <property type="protein sequence ID" value="SCM71779.1"/>
    <property type="molecule type" value="Genomic_DNA"/>
</dbReference>
<evidence type="ECO:0000313" key="3">
    <source>
        <dbReference type="EMBL" id="SCM71779.1"/>
    </source>
</evidence>
<evidence type="ECO:0000256" key="2">
    <source>
        <dbReference type="SAM" id="SignalP"/>
    </source>
</evidence>
<accession>A0A212L345</accession>
<feature type="region of interest" description="Disordered" evidence="1">
    <location>
        <begin position="49"/>
        <end position="163"/>
    </location>
</feature>
<feature type="chain" id="PRO_5012374676" description="Translation initiation factor IF-2" evidence="2">
    <location>
        <begin position="30"/>
        <end position="163"/>
    </location>
</feature>
<name>A0A212L345_9BACT</name>
<proteinExistence type="predicted"/>